<feature type="transmembrane region" description="Helical" evidence="1">
    <location>
        <begin position="81"/>
        <end position="101"/>
    </location>
</feature>
<comment type="caution">
    <text evidence="2">The sequence shown here is derived from an EMBL/GenBank/DDBJ whole genome shotgun (WGS) entry which is preliminary data.</text>
</comment>
<dbReference type="OrthoDB" id="2039101at2"/>
<dbReference type="Proteomes" id="UP000326671">
    <property type="component" value="Unassembled WGS sequence"/>
</dbReference>
<protein>
    <submittedName>
        <fullName evidence="2">Uncharacterized protein</fullName>
    </submittedName>
</protein>
<keyword evidence="1" id="KW-0812">Transmembrane</keyword>
<reference evidence="2 3" key="1">
    <citation type="submission" date="2019-09" db="EMBL/GenBank/DDBJ databases">
        <title>Whole genome sequences of isolates from the Mars Exploration Rovers.</title>
        <authorList>
            <person name="Seuylemezian A."/>
            <person name="Vaishampayan P."/>
        </authorList>
    </citation>
    <scope>NUCLEOTIDE SEQUENCE [LARGE SCALE GENOMIC DNA]</scope>
    <source>
        <strain evidence="2 3">MER_TA_151</strain>
    </source>
</reference>
<feature type="transmembrane region" description="Helical" evidence="1">
    <location>
        <begin position="38"/>
        <end position="61"/>
    </location>
</feature>
<evidence type="ECO:0000256" key="1">
    <source>
        <dbReference type="SAM" id="Phobius"/>
    </source>
</evidence>
<keyword evidence="1" id="KW-1133">Transmembrane helix</keyword>
<feature type="transmembrane region" description="Helical" evidence="1">
    <location>
        <begin position="6"/>
        <end position="31"/>
    </location>
</feature>
<organism evidence="2 3">
    <name type="scientific">Niallia endozanthoxylica</name>
    <dbReference type="NCBI Taxonomy" id="2036016"/>
    <lineage>
        <taxon>Bacteria</taxon>
        <taxon>Bacillati</taxon>
        <taxon>Bacillota</taxon>
        <taxon>Bacilli</taxon>
        <taxon>Bacillales</taxon>
        <taxon>Bacillaceae</taxon>
        <taxon>Niallia</taxon>
    </lineage>
</organism>
<proteinExistence type="predicted"/>
<dbReference type="AlphaFoldDB" id="A0A5J5H4M6"/>
<dbReference type="EMBL" id="VYKL01000041">
    <property type="protein sequence ID" value="KAA9015500.1"/>
    <property type="molecule type" value="Genomic_DNA"/>
</dbReference>
<evidence type="ECO:0000313" key="3">
    <source>
        <dbReference type="Proteomes" id="UP000326671"/>
    </source>
</evidence>
<evidence type="ECO:0000313" key="2">
    <source>
        <dbReference type="EMBL" id="KAA9015500.1"/>
    </source>
</evidence>
<name>A0A5J5H4M6_9BACI</name>
<gene>
    <name evidence="2" type="ORF">F4V44_22870</name>
</gene>
<accession>A0A5J5H4M6</accession>
<keyword evidence="3" id="KW-1185">Reference proteome</keyword>
<sequence>MRTFVYWMLQLTWGLPLNVIGAIFALLLICLGKKPKRFGYAVYFELGNHWGGLNLGGFFFVQKNADKRLKSHEYGHSFQTLLLGPLMPFLVTIPSAVRYHYRSYRRAKGHSLSPYDAFWCEGWATRLGVKYLKD</sequence>
<keyword evidence="1" id="KW-0472">Membrane</keyword>